<reference evidence="2" key="1">
    <citation type="submission" date="2019-06" db="EMBL/GenBank/DDBJ databases">
        <title>Complete genome sequence of Methylogaea oryzae strain JCM16910.</title>
        <authorList>
            <person name="Asakawa S."/>
        </authorList>
    </citation>
    <scope>NUCLEOTIDE SEQUENCE</scope>
    <source>
        <strain evidence="2">E10</strain>
    </source>
</reference>
<gene>
    <name evidence="2" type="ORF">MoryE10_05820</name>
</gene>
<dbReference type="Proteomes" id="UP000824988">
    <property type="component" value="Chromosome"/>
</dbReference>
<dbReference type="SUPFAM" id="SSF48452">
    <property type="entry name" value="TPR-like"/>
    <property type="match status" value="1"/>
</dbReference>
<dbReference type="EMBL" id="AP019782">
    <property type="protein sequence ID" value="BBL69976.1"/>
    <property type="molecule type" value="Genomic_DNA"/>
</dbReference>
<accession>A0A8D5AJE5</accession>
<dbReference type="AlphaFoldDB" id="A0A8D5AJE5"/>
<dbReference type="Pfam" id="PF13181">
    <property type="entry name" value="TPR_8"/>
    <property type="match status" value="1"/>
</dbReference>
<evidence type="ECO:0000313" key="2">
    <source>
        <dbReference type="EMBL" id="BBL69976.1"/>
    </source>
</evidence>
<sequence length="292" mass="32643">MLAACAPTTQIAQPDLRPYDKVLAPFLQVLESRQPEEAGSLTLDEWIKRGDELRAKGDKDEAMLAYLQSYKLSPNNIPVLLRLGRLHRDRHELELAELALRSILDLEQSSAEARADLGLVKLDQRDRVAAEQLLEEALRLDSARWEAHDALGVLADLRGDHGGAVAHYEAALKVHVSPMVLNNLGYSYYLAGDLEQARARFQQALSADPSFQRAQYNLALVTAKLGSYQEAVALFGKLMEPDAAYNNVGYLCMMEGKYDEAEAFFRKAIEISPKYNVIANENLKALQRMRSN</sequence>
<evidence type="ECO:0008006" key="4">
    <source>
        <dbReference type="Google" id="ProtNLM"/>
    </source>
</evidence>
<protein>
    <recommendedName>
        <fullName evidence="4">Tetratricopeptide repeat protein</fullName>
    </recommendedName>
</protein>
<dbReference type="Pfam" id="PF13432">
    <property type="entry name" value="TPR_16"/>
    <property type="match status" value="2"/>
</dbReference>
<dbReference type="KEGG" id="moz:MoryE10_05820"/>
<dbReference type="PROSITE" id="PS50005">
    <property type="entry name" value="TPR"/>
    <property type="match status" value="3"/>
</dbReference>
<dbReference type="PROSITE" id="PS50293">
    <property type="entry name" value="TPR_REGION"/>
    <property type="match status" value="2"/>
</dbReference>
<dbReference type="PANTHER" id="PTHR12558:SF13">
    <property type="entry name" value="CELL DIVISION CYCLE PROTEIN 27 HOMOLOG"/>
    <property type="match status" value="1"/>
</dbReference>
<dbReference type="InterPro" id="IPR011990">
    <property type="entry name" value="TPR-like_helical_dom_sf"/>
</dbReference>
<dbReference type="Gene3D" id="1.25.40.10">
    <property type="entry name" value="Tetratricopeptide repeat domain"/>
    <property type="match status" value="3"/>
</dbReference>
<dbReference type="PANTHER" id="PTHR12558">
    <property type="entry name" value="CELL DIVISION CYCLE 16,23,27"/>
    <property type="match status" value="1"/>
</dbReference>
<dbReference type="InterPro" id="IPR019734">
    <property type="entry name" value="TPR_rpt"/>
</dbReference>
<dbReference type="Pfam" id="PF00515">
    <property type="entry name" value="TPR_1"/>
    <property type="match status" value="1"/>
</dbReference>
<keyword evidence="3" id="KW-1185">Reference proteome</keyword>
<feature type="repeat" description="TPR" evidence="1">
    <location>
        <begin position="242"/>
        <end position="275"/>
    </location>
</feature>
<keyword evidence="1" id="KW-0802">TPR repeat</keyword>
<feature type="repeat" description="TPR" evidence="1">
    <location>
        <begin position="178"/>
        <end position="211"/>
    </location>
</feature>
<evidence type="ECO:0000256" key="1">
    <source>
        <dbReference type="PROSITE-ProRule" id="PRU00339"/>
    </source>
</evidence>
<name>A0A8D5AJE5_9GAMM</name>
<dbReference type="SMART" id="SM00028">
    <property type="entry name" value="TPR"/>
    <property type="match status" value="6"/>
</dbReference>
<feature type="repeat" description="TPR" evidence="1">
    <location>
        <begin position="43"/>
        <end position="76"/>
    </location>
</feature>
<evidence type="ECO:0000313" key="3">
    <source>
        <dbReference type="Proteomes" id="UP000824988"/>
    </source>
</evidence>
<proteinExistence type="predicted"/>
<organism evidence="2 3">
    <name type="scientific">Methylogaea oryzae</name>
    <dbReference type="NCBI Taxonomy" id="1295382"/>
    <lineage>
        <taxon>Bacteria</taxon>
        <taxon>Pseudomonadati</taxon>
        <taxon>Pseudomonadota</taxon>
        <taxon>Gammaproteobacteria</taxon>
        <taxon>Methylococcales</taxon>
        <taxon>Methylococcaceae</taxon>
        <taxon>Methylogaea</taxon>
    </lineage>
</organism>